<dbReference type="HOGENOM" id="CLU_163763_1_0_1"/>
<sequence length="86" mass="9368">MKYGQTDPSAAEYPSEGCGQSGENRLCSVQVSVFGTHLVLFSISPKLPKYLSWTLAQVHAHYWVTASRIVSMNGTVTTPARLPLAQ</sequence>
<evidence type="ECO:0000256" key="1">
    <source>
        <dbReference type="SAM" id="MobiDB-lite"/>
    </source>
</evidence>
<protein>
    <submittedName>
        <fullName evidence="2">Uncharacterized protein</fullName>
    </submittedName>
</protein>
<proteinExistence type="predicted"/>
<evidence type="ECO:0000313" key="2">
    <source>
        <dbReference type="EMBL" id="ETW85596.1"/>
    </source>
</evidence>
<dbReference type="KEGG" id="hir:HETIRDRAFT_310015"/>
<dbReference type="Proteomes" id="UP000030671">
    <property type="component" value="Unassembled WGS sequence"/>
</dbReference>
<gene>
    <name evidence="2" type="ORF">HETIRDRAFT_310015</name>
</gene>
<organism evidence="2 3">
    <name type="scientific">Heterobasidion irregulare (strain TC 32-1)</name>
    <dbReference type="NCBI Taxonomy" id="747525"/>
    <lineage>
        <taxon>Eukaryota</taxon>
        <taxon>Fungi</taxon>
        <taxon>Dikarya</taxon>
        <taxon>Basidiomycota</taxon>
        <taxon>Agaricomycotina</taxon>
        <taxon>Agaricomycetes</taxon>
        <taxon>Russulales</taxon>
        <taxon>Bondarzewiaceae</taxon>
        <taxon>Heterobasidion</taxon>
        <taxon>Heterobasidion annosum species complex</taxon>
    </lineage>
</organism>
<dbReference type="EMBL" id="KI925455">
    <property type="protein sequence ID" value="ETW85596.1"/>
    <property type="molecule type" value="Genomic_DNA"/>
</dbReference>
<reference evidence="2 3" key="1">
    <citation type="journal article" date="2012" name="New Phytol.">
        <title>Insight into trade-off between wood decay and parasitism from the genome of a fungal forest pathogen.</title>
        <authorList>
            <person name="Olson A."/>
            <person name="Aerts A."/>
            <person name="Asiegbu F."/>
            <person name="Belbahri L."/>
            <person name="Bouzid O."/>
            <person name="Broberg A."/>
            <person name="Canback B."/>
            <person name="Coutinho P.M."/>
            <person name="Cullen D."/>
            <person name="Dalman K."/>
            <person name="Deflorio G."/>
            <person name="van Diepen L.T."/>
            <person name="Dunand C."/>
            <person name="Duplessis S."/>
            <person name="Durling M."/>
            <person name="Gonthier P."/>
            <person name="Grimwood J."/>
            <person name="Fossdal C.G."/>
            <person name="Hansson D."/>
            <person name="Henrissat B."/>
            <person name="Hietala A."/>
            <person name="Himmelstrand K."/>
            <person name="Hoffmeister D."/>
            <person name="Hogberg N."/>
            <person name="James T.Y."/>
            <person name="Karlsson M."/>
            <person name="Kohler A."/>
            <person name="Kues U."/>
            <person name="Lee Y.H."/>
            <person name="Lin Y.C."/>
            <person name="Lind M."/>
            <person name="Lindquist E."/>
            <person name="Lombard V."/>
            <person name="Lucas S."/>
            <person name="Lunden K."/>
            <person name="Morin E."/>
            <person name="Murat C."/>
            <person name="Park J."/>
            <person name="Raffaello T."/>
            <person name="Rouze P."/>
            <person name="Salamov A."/>
            <person name="Schmutz J."/>
            <person name="Solheim H."/>
            <person name="Stahlberg J."/>
            <person name="Velez H."/>
            <person name="de Vries R.P."/>
            <person name="Wiebenga A."/>
            <person name="Woodward S."/>
            <person name="Yakovlev I."/>
            <person name="Garbelotto M."/>
            <person name="Martin F."/>
            <person name="Grigoriev I.V."/>
            <person name="Stenlid J."/>
        </authorList>
    </citation>
    <scope>NUCLEOTIDE SEQUENCE [LARGE SCALE GENOMIC DNA]</scope>
    <source>
        <strain evidence="2 3">TC 32-1</strain>
    </source>
</reference>
<dbReference type="InParanoid" id="W4KKK2"/>
<evidence type="ECO:0000313" key="3">
    <source>
        <dbReference type="Proteomes" id="UP000030671"/>
    </source>
</evidence>
<dbReference type="GeneID" id="20669737"/>
<feature type="region of interest" description="Disordered" evidence="1">
    <location>
        <begin position="1"/>
        <end position="21"/>
    </location>
</feature>
<name>W4KKK2_HETIT</name>
<dbReference type="RefSeq" id="XP_009542440.1">
    <property type="nucleotide sequence ID" value="XM_009544145.1"/>
</dbReference>
<keyword evidence="3" id="KW-1185">Reference proteome</keyword>
<dbReference type="AlphaFoldDB" id="W4KKK2"/>
<accession>W4KKK2</accession>